<dbReference type="InterPro" id="IPR015943">
    <property type="entry name" value="WD40/YVTN_repeat-like_dom_sf"/>
</dbReference>
<dbReference type="SMART" id="SM00320">
    <property type="entry name" value="WD40"/>
    <property type="match status" value="3"/>
</dbReference>
<dbReference type="PANTHER" id="PTHR47232:SF1">
    <property type="entry name" value="TRANSDUCIN FAMILY PROTEIN _ WD-40 REPEAT FAMILY PROTEIN"/>
    <property type="match status" value="1"/>
</dbReference>
<feature type="compositionally biased region" description="Polar residues" evidence="1">
    <location>
        <begin position="174"/>
        <end position="184"/>
    </location>
</feature>
<name>A0A077WRU7_9FUNG</name>
<evidence type="ECO:0000313" key="2">
    <source>
        <dbReference type="EMBL" id="CDS10346.1"/>
    </source>
</evidence>
<dbReference type="OrthoDB" id="1897642at2759"/>
<proteinExistence type="predicted"/>
<dbReference type="SUPFAM" id="SSF50978">
    <property type="entry name" value="WD40 repeat-like"/>
    <property type="match status" value="1"/>
</dbReference>
<gene>
    <name evidence="2" type="ORF">LRAMOSA03022</name>
</gene>
<evidence type="ECO:0000256" key="1">
    <source>
        <dbReference type="SAM" id="MobiDB-lite"/>
    </source>
</evidence>
<protein>
    <recommendedName>
        <fullName evidence="3">WD40 repeat-like protein</fullName>
    </recommendedName>
</protein>
<sequence length="581" mass="64662">MLPRSLFSASTLKYGQSSEDRSVDIESHSSSSRAPYTRRSNIDDPVQTRLEGSSAKSPLTIDSENEQYFSGESASLVGSSDDEDNSTPSNLQGLMHHLSRLQAKQRLYIEKTQEISRQMQDTSAKIAELTGMSLHHRPSSSSSSSSKYLRTDARSLKKTTSQPRASSSSASSSTPAVNQASTWKRPQLAKRTGAPQPLPAAKVPRNEYYQQEGQGASYHRSSRDGPQKTSTPTARHGRIIKSESLSPSPEITPPPAEDQGDIKLRSRDTCDLYLHRNQDLKSSIFGKKPRSLIYNIAEGQGDLKDLMVTTSLKGDMQFWNASKRNLVKTIGQESLYHDSWIEELCWTTKNTLALCNARANSPTDKENATVSLLHLESGTNGDIKYRLQHLEESPHTKPIVTIAPVDLGATGSAGVERATFVTGGNDKAVYFWDIIRESPHEDFALSDVSKLSINHTNYVQTFCYDQTHRKLFTGGADCKMFTYDMVSQRVSTEMKITSRINHILGNAVDPNLYMLLTASASNQFTIYDQRMPGMRGIVLDFGWKESENLSRYIRPDWHQNGYMVGCGSQSESKWSGSRTML</sequence>
<dbReference type="AlphaFoldDB" id="A0A077WRU7"/>
<feature type="compositionally biased region" description="Polar residues" evidence="1">
    <location>
        <begin position="50"/>
        <end position="78"/>
    </location>
</feature>
<dbReference type="Gene3D" id="2.130.10.10">
    <property type="entry name" value="YVTN repeat-like/Quinoprotein amine dehydrogenase"/>
    <property type="match status" value="1"/>
</dbReference>
<dbReference type="EMBL" id="LK023335">
    <property type="protein sequence ID" value="CDS10346.1"/>
    <property type="molecule type" value="Genomic_DNA"/>
</dbReference>
<evidence type="ECO:0008006" key="3">
    <source>
        <dbReference type="Google" id="ProtNLM"/>
    </source>
</evidence>
<feature type="region of interest" description="Disordered" evidence="1">
    <location>
        <begin position="131"/>
        <end position="263"/>
    </location>
</feature>
<accession>A0A077WRU7</accession>
<dbReference type="PANTHER" id="PTHR47232">
    <property type="entry name" value="TRANSDUCIN FAMILY PROTEIN / WD-40 REPEAT FAMILY PROTEIN"/>
    <property type="match status" value="1"/>
</dbReference>
<feature type="compositionally biased region" description="Polar residues" evidence="1">
    <location>
        <begin position="7"/>
        <end position="17"/>
    </location>
</feature>
<feature type="region of interest" description="Disordered" evidence="1">
    <location>
        <begin position="1"/>
        <end position="94"/>
    </location>
</feature>
<reference evidence="2" key="1">
    <citation type="journal article" date="2014" name="Genome Announc.">
        <title>De novo whole-genome sequence and genome annotation of Lichtheimia ramosa.</title>
        <authorList>
            <person name="Linde J."/>
            <person name="Schwartze V."/>
            <person name="Binder U."/>
            <person name="Lass-Florl C."/>
            <person name="Voigt K."/>
            <person name="Horn F."/>
        </authorList>
    </citation>
    <scope>NUCLEOTIDE SEQUENCE</scope>
    <source>
        <strain evidence="2">JMRC FSU:6197</strain>
    </source>
</reference>
<dbReference type="InterPro" id="IPR001680">
    <property type="entry name" value="WD40_rpt"/>
</dbReference>
<organism evidence="2">
    <name type="scientific">Lichtheimia ramosa</name>
    <dbReference type="NCBI Taxonomy" id="688394"/>
    <lineage>
        <taxon>Eukaryota</taxon>
        <taxon>Fungi</taxon>
        <taxon>Fungi incertae sedis</taxon>
        <taxon>Mucoromycota</taxon>
        <taxon>Mucoromycotina</taxon>
        <taxon>Mucoromycetes</taxon>
        <taxon>Mucorales</taxon>
        <taxon>Lichtheimiaceae</taxon>
        <taxon>Lichtheimia</taxon>
    </lineage>
</organism>
<feature type="compositionally biased region" description="Basic and acidic residues" evidence="1">
    <location>
        <begin position="18"/>
        <end position="27"/>
    </location>
</feature>
<dbReference type="InterPro" id="IPR036322">
    <property type="entry name" value="WD40_repeat_dom_sf"/>
</dbReference>